<dbReference type="eggNOG" id="KOG1305">
    <property type="taxonomic scope" value="Eukaryota"/>
</dbReference>
<comment type="subcellular location">
    <subcellularLocation>
        <location evidence="1">Membrane</location>
        <topology evidence="1">Multi-pass membrane protein</topology>
    </subcellularLocation>
</comment>
<evidence type="ECO:0000256" key="6">
    <source>
        <dbReference type="ARBA" id="ARBA00022989"/>
    </source>
</evidence>
<organism evidence="11 12">
    <name type="scientific">Phaeodactylum tricornutum (strain CCAP 1055/1)</name>
    <dbReference type="NCBI Taxonomy" id="556484"/>
    <lineage>
        <taxon>Eukaryota</taxon>
        <taxon>Sar</taxon>
        <taxon>Stramenopiles</taxon>
        <taxon>Ochrophyta</taxon>
        <taxon>Bacillariophyta</taxon>
        <taxon>Bacillariophyceae</taxon>
        <taxon>Bacillariophycidae</taxon>
        <taxon>Naviculales</taxon>
        <taxon>Phaeodactylaceae</taxon>
        <taxon>Phaeodactylum</taxon>
    </lineage>
</organism>
<evidence type="ECO:0000256" key="2">
    <source>
        <dbReference type="ARBA" id="ARBA00008066"/>
    </source>
</evidence>
<feature type="transmembrane region" description="Helical" evidence="9">
    <location>
        <begin position="280"/>
        <end position="302"/>
    </location>
</feature>
<feature type="transmembrane region" description="Helical" evidence="9">
    <location>
        <begin position="452"/>
        <end position="473"/>
    </location>
</feature>
<keyword evidence="6 9" id="KW-1133">Transmembrane helix</keyword>
<dbReference type="GO" id="GO:0015179">
    <property type="term" value="F:L-amino acid transmembrane transporter activity"/>
    <property type="evidence" value="ECO:0007669"/>
    <property type="project" value="TreeGrafter"/>
</dbReference>
<evidence type="ECO:0000259" key="10">
    <source>
        <dbReference type="Pfam" id="PF01490"/>
    </source>
</evidence>
<evidence type="ECO:0000256" key="1">
    <source>
        <dbReference type="ARBA" id="ARBA00004141"/>
    </source>
</evidence>
<evidence type="ECO:0000256" key="3">
    <source>
        <dbReference type="ARBA" id="ARBA00022448"/>
    </source>
</evidence>
<dbReference type="RefSeq" id="XP_002184191.1">
    <property type="nucleotide sequence ID" value="XM_002184155.1"/>
</dbReference>
<feature type="transmembrane region" description="Helical" evidence="9">
    <location>
        <begin position="118"/>
        <end position="138"/>
    </location>
</feature>
<dbReference type="InParanoid" id="B7GAF8"/>
<dbReference type="PANTHER" id="PTHR22950:SF458">
    <property type="entry name" value="SODIUM-COUPLED NEUTRAL AMINO ACID TRANSPORTER 11-RELATED"/>
    <property type="match status" value="1"/>
</dbReference>
<feature type="transmembrane region" description="Helical" evidence="9">
    <location>
        <begin position="314"/>
        <end position="336"/>
    </location>
</feature>
<evidence type="ECO:0000313" key="11">
    <source>
        <dbReference type="EMBL" id="EEC44369.1"/>
    </source>
</evidence>
<feature type="domain" description="Amino acid transporter transmembrane" evidence="10">
    <location>
        <begin position="37"/>
        <end position="505"/>
    </location>
</feature>
<dbReference type="GO" id="GO:0016020">
    <property type="term" value="C:membrane"/>
    <property type="evidence" value="ECO:0007669"/>
    <property type="project" value="UniProtKB-SubCell"/>
</dbReference>
<dbReference type="InterPro" id="IPR013057">
    <property type="entry name" value="AA_transpt_TM"/>
</dbReference>
<dbReference type="Proteomes" id="UP000000759">
    <property type="component" value="Chromosome 22"/>
</dbReference>
<dbReference type="STRING" id="556484.B7GAF8"/>
<name>B7GAF8_PHATC</name>
<dbReference type="PANTHER" id="PTHR22950">
    <property type="entry name" value="AMINO ACID TRANSPORTER"/>
    <property type="match status" value="1"/>
</dbReference>
<feature type="transmembrane region" description="Helical" evidence="9">
    <location>
        <begin position="51"/>
        <end position="82"/>
    </location>
</feature>
<feature type="transmembrane region" description="Helical" evidence="9">
    <location>
        <begin position="167"/>
        <end position="188"/>
    </location>
</feature>
<keyword evidence="5" id="KW-0029">Amino-acid transport</keyword>
<dbReference type="OrthoDB" id="28208at2759"/>
<accession>B7GAF8</accession>
<proteinExistence type="inferred from homology"/>
<protein>
    <recommendedName>
        <fullName evidence="10">Amino acid transporter transmembrane domain-containing protein</fullName>
    </recommendedName>
</protein>
<dbReference type="Pfam" id="PF01490">
    <property type="entry name" value="Aa_trans"/>
    <property type="match status" value="1"/>
</dbReference>
<evidence type="ECO:0000256" key="7">
    <source>
        <dbReference type="ARBA" id="ARBA00023136"/>
    </source>
</evidence>
<feature type="transmembrane region" description="Helical" evidence="9">
    <location>
        <begin position="479"/>
        <end position="499"/>
    </location>
</feature>
<feature type="compositionally biased region" description="Polar residues" evidence="8">
    <location>
        <begin position="15"/>
        <end position="31"/>
    </location>
</feature>
<keyword evidence="12" id="KW-1185">Reference proteome</keyword>
<dbReference type="AlphaFoldDB" id="B7GAF8"/>
<evidence type="ECO:0000256" key="9">
    <source>
        <dbReference type="SAM" id="Phobius"/>
    </source>
</evidence>
<keyword evidence="3" id="KW-0813">Transport</keyword>
<keyword evidence="4 9" id="KW-0812">Transmembrane</keyword>
<dbReference type="PaxDb" id="2850-Phatr49391"/>
<dbReference type="GeneID" id="7195781"/>
<dbReference type="HOGENOM" id="CLU_507617_0_0_1"/>
<comment type="similarity">
    <text evidence="2">Belongs to the amino acid/polyamine transporter 2 family.</text>
</comment>
<reference evidence="12" key="2">
    <citation type="submission" date="2008-08" db="EMBL/GenBank/DDBJ databases">
        <authorList>
            <consortium name="Diatom Consortium"/>
            <person name="Grigoriev I."/>
            <person name="Grimwood J."/>
            <person name="Kuo A."/>
            <person name="Otillar R.P."/>
            <person name="Salamov A."/>
            <person name="Detter J.C."/>
            <person name="Lindquist E."/>
            <person name="Shapiro H."/>
            <person name="Lucas S."/>
            <person name="Glavina del Rio T."/>
            <person name="Pitluck S."/>
            <person name="Rokhsar D."/>
            <person name="Bowler C."/>
        </authorList>
    </citation>
    <scope>GENOME REANNOTATION</scope>
    <source>
        <strain evidence="12">CCAP 1055/1</strain>
    </source>
</reference>
<dbReference type="EMBL" id="CM000624">
    <property type="protein sequence ID" value="EEC44369.1"/>
    <property type="molecule type" value="Genomic_DNA"/>
</dbReference>
<evidence type="ECO:0000313" key="12">
    <source>
        <dbReference type="Proteomes" id="UP000000759"/>
    </source>
</evidence>
<evidence type="ECO:0000256" key="8">
    <source>
        <dbReference type="SAM" id="MobiDB-lite"/>
    </source>
</evidence>
<evidence type="ECO:0000256" key="4">
    <source>
        <dbReference type="ARBA" id="ARBA00022692"/>
    </source>
</evidence>
<dbReference type="KEGG" id="pti:PHATRDRAFT_49391"/>
<gene>
    <name evidence="11" type="ORF">PHATRDRAFT_49391</name>
</gene>
<evidence type="ECO:0000256" key="5">
    <source>
        <dbReference type="ARBA" id="ARBA00022970"/>
    </source>
</evidence>
<feature type="transmembrane region" description="Helical" evidence="9">
    <location>
        <begin position="195"/>
        <end position="218"/>
    </location>
</feature>
<keyword evidence="7 9" id="KW-0472">Membrane</keyword>
<feature type="transmembrane region" description="Helical" evidence="9">
    <location>
        <begin position="506"/>
        <end position="529"/>
    </location>
</feature>
<reference evidence="11 12" key="1">
    <citation type="journal article" date="2008" name="Nature">
        <title>The Phaeodactylum genome reveals the evolutionary history of diatom genomes.</title>
        <authorList>
            <person name="Bowler C."/>
            <person name="Allen A.E."/>
            <person name="Badger J.H."/>
            <person name="Grimwood J."/>
            <person name="Jabbari K."/>
            <person name="Kuo A."/>
            <person name="Maheswari U."/>
            <person name="Martens C."/>
            <person name="Maumus F."/>
            <person name="Otillar R.P."/>
            <person name="Rayko E."/>
            <person name="Salamov A."/>
            <person name="Vandepoele K."/>
            <person name="Beszteri B."/>
            <person name="Gruber A."/>
            <person name="Heijde M."/>
            <person name="Katinka M."/>
            <person name="Mock T."/>
            <person name="Valentin K."/>
            <person name="Verret F."/>
            <person name="Berges J.A."/>
            <person name="Brownlee C."/>
            <person name="Cadoret J.P."/>
            <person name="Chiovitti A."/>
            <person name="Choi C.J."/>
            <person name="Coesel S."/>
            <person name="De Martino A."/>
            <person name="Detter J.C."/>
            <person name="Durkin C."/>
            <person name="Falciatore A."/>
            <person name="Fournet J."/>
            <person name="Haruta M."/>
            <person name="Huysman M.J."/>
            <person name="Jenkins B.D."/>
            <person name="Jiroutova K."/>
            <person name="Jorgensen R.E."/>
            <person name="Joubert Y."/>
            <person name="Kaplan A."/>
            <person name="Kroger N."/>
            <person name="Kroth P.G."/>
            <person name="La Roche J."/>
            <person name="Lindquist E."/>
            <person name="Lommer M."/>
            <person name="Martin-Jezequel V."/>
            <person name="Lopez P.J."/>
            <person name="Lucas S."/>
            <person name="Mangogna M."/>
            <person name="McGinnis K."/>
            <person name="Medlin L.K."/>
            <person name="Montsant A."/>
            <person name="Oudot-Le Secq M.P."/>
            <person name="Napoli C."/>
            <person name="Obornik M."/>
            <person name="Parker M.S."/>
            <person name="Petit J.L."/>
            <person name="Porcel B.M."/>
            <person name="Poulsen N."/>
            <person name="Robison M."/>
            <person name="Rychlewski L."/>
            <person name="Rynearson T.A."/>
            <person name="Schmutz J."/>
            <person name="Shapiro H."/>
            <person name="Siaut M."/>
            <person name="Stanley M."/>
            <person name="Sussman M.R."/>
            <person name="Taylor A.R."/>
            <person name="Vardi A."/>
            <person name="von Dassow P."/>
            <person name="Vyverman W."/>
            <person name="Willis A."/>
            <person name="Wyrwicz L.S."/>
            <person name="Rokhsar D.S."/>
            <person name="Weissenbach J."/>
            <person name="Armbrust E.V."/>
            <person name="Green B.R."/>
            <person name="Van de Peer Y."/>
            <person name="Grigoriev I.V."/>
        </authorList>
    </citation>
    <scope>NUCLEOTIDE SEQUENCE [LARGE SCALE GENOMIC DNA]</scope>
    <source>
        <strain evidence="11 12">CCAP 1055/1</strain>
    </source>
</reference>
<sequence>MMSTSIGCEEPSLTVHRSNPDITESTTSVQTPHDGEHGSSVRESIFNFTNAIAGAGALGLGGAFAASGGIVSIVSIMLFAYVTKVSLDLLIRLSLETPGAHGSYEDLGRVAFGFVGQLAISAAKFMYSFGCLVAYVIVVKENLGSAVRNLVYGDAVMHGEESWGYEFLSHSVWVTWSASIVIIFPLCLLRDMTPLANLSMISVASMVAIAVIIVYLFLVNPHGSIREPGGTFYENWLEVRPGYLECLGTFVFTFVSQHTAHLAFSSLKPSLRTYKNWKRVSAFSIFTALSISLTIGLGAYVTFWHATPSAIFEIYPAISIIDSAKLLLCFAMLLTFPLPFFTCRELQTHADVLAFCDLELLIVTFFPDTRETVSLSHGQQHGHQSPDILRSLQEPLLDEEEAVLAVNDEERVPGPPILEVSMSLTDLSVLSTHAANVINSALLPGYQKQLRLLYHVTLTAKLWFVVTGLAIAAPSLGDVLSLVGCATGTLIAFVFPALLSLRLQGFNYTATLLLFIGGVIGSVGTYFSMHKLVLDILS</sequence>
<feature type="region of interest" description="Disordered" evidence="8">
    <location>
        <begin position="1"/>
        <end position="39"/>
    </location>
</feature>